<sequence length="342" mass="39365">MGESTNLICECGHEWREELYFDVERRWEGMGTDGLLANAPATCSVCGYKGVARGIIPDGDSQLKFYLKRENSLYFPRGGWKPSSSMGSSIILNPAKELNIHLYGEPSCETLDLGEIAYYLRRKVDNISVDLRDPFFDEDFPSNEDFMKKMAEAKIHDFSNPDFRPSSLELERPFMSEEVAYDGFKLLSASRELLGEDELNTQHIHLIFTNCYFGTWDEKDKRYHLRLSSYGFPSLISTTGIVEAPARPSEFYRMKRKRGEEPSEEQVNGKFLSHNDVRLTEALKGISMQAIFYHLTGEPFCVTPLCRLFNGHWQEEVLESQMDRPEFCSAHEKILENLNKKQ</sequence>
<dbReference type="InterPro" id="IPR046666">
    <property type="entry name" value="DUF6775"/>
</dbReference>
<evidence type="ECO:0000313" key="2">
    <source>
        <dbReference type="Proteomes" id="UP000070463"/>
    </source>
</evidence>
<accession>A0A133UIM8</accession>
<keyword evidence="2" id="KW-1185">Reference proteome</keyword>
<dbReference type="AlphaFoldDB" id="A0A133UIM8"/>
<comment type="caution">
    <text evidence="1">The sequence shown here is derived from an EMBL/GenBank/DDBJ whole genome shotgun (WGS) entry which is preliminary data.</text>
</comment>
<organism evidence="1 2">
    <name type="scientific">candidate division MSBL1 archaeon SCGC-AAA259I09</name>
    <dbReference type="NCBI Taxonomy" id="1698267"/>
    <lineage>
        <taxon>Archaea</taxon>
        <taxon>Methanobacteriati</taxon>
        <taxon>Methanobacteriota</taxon>
        <taxon>candidate division MSBL1</taxon>
    </lineage>
</organism>
<reference evidence="1 2" key="1">
    <citation type="journal article" date="2016" name="Sci. Rep.">
        <title>Metabolic traits of an uncultured archaeal lineage -MSBL1- from brine pools of the Red Sea.</title>
        <authorList>
            <person name="Mwirichia R."/>
            <person name="Alam I."/>
            <person name="Rashid M."/>
            <person name="Vinu M."/>
            <person name="Ba-Alawi W."/>
            <person name="Anthony Kamau A."/>
            <person name="Kamanda Ngugi D."/>
            <person name="Goker M."/>
            <person name="Klenk H.P."/>
            <person name="Bajic V."/>
            <person name="Stingl U."/>
        </authorList>
    </citation>
    <scope>NUCLEOTIDE SEQUENCE [LARGE SCALE GENOMIC DNA]</scope>
    <source>
        <strain evidence="1">SCGC-AAA259I09</strain>
    </source>
</reference>
<gene>
    <name evidence="1" type="ORF">AKJ37_07980</name>
</gene>
<dbReference type="Pfam" id="PF20565">
    <property type="entry name" value="DUF6775"/>
    <property type="match status" value="1"/>
</dbReference>
<dbReference type="Proteomes" id="UP000070463">
    <property type="component" value="Unassembled WGS sequence"/>
</dbReference>
<name>A0A133UIM8_9EURY</name>
<dbReference type="EMBL" id="LHXR01000209">
    <property type="protein sequence ID" value="KXA94111.1"/>
    <property type="molecule type" value="Genomic_DNA"/>
</dbReference>
<evidence type="ECO:0000313" key="1">
    <source>
        <dbReference type="EMBL" id="KXA94111.1"/>
    </source>
</evidence>
<protein>
    <submittedName>
        <fullName evidence="1">Uncharacterized protein</fullName>
    </submittedName>
</protein>
<proteinExistence type="predicted"/>